<protein>
    <submittedName>
        <fullName evidence="1">Uncharacterized protein</fullName>
    </submittedName>
</protein>
<dbReference type="AlphaFoldDB" id="A0A6H5FW46"/>
<dbReference type="EMBL" id="CADCXU010000641">
    <property type="protein sequence ID" value="CAA9993511.1"/>
    <property type="molecule type" value="Genomic_DNA"/>
</dbReference>
<evidence type="ECO:0000313" key="1">
    <source>
        <dbReference type="EMBL" id="CAA9993511.1"/>
    </source>
</evidence>
<organism evidence="1 2">
    <name type="scientific">Nesidiocoris tenuis</name>
    <dbReference type="NCBI Taxonomy" id="355587"/>
    <lineage>
        <taxon>Eukaryota</taxon>
        <taxon>Metazoa</taxon>
        <taxon>Ecdysozoa</taxon>
        <taxon>Arthropoda</taxon>
        <taxon>Hexapoda</taxon>
        <taxon>Insecta</taxon>
        <taxon>Pterygota</taxon>
        <taxon>Neoptera</taxon>
        <taxon>Paraneoptera</taxon>
        <taxon>Hemiptera</taxon>
        <taxon>Heteroptera</taxon>
        <taxon>Panheteroptera</taxon>
        <taxon>Cimicomorpha</taxon>
        <taxon>Miridae</taxon>
        <taxon>Dicyphina</taxon>
        <taxon>Nesidiocoris</taxon>
    </lineage>
</organism>
<name>A0A6H5FW46_9HEMI</name>
<accession>A0A6H5FW46</accession>
<sequence>MCHLDSKLDIYPLGMLVLVRRPTRTPSSTGNIESRTGRLQSTSRHNWIQIMQKIAFSTREVCCSVRCHGHSKAINGRQGNPRPRGLRPV</sequence>
<proteinExistence type="predicted"/>
<keyword evidence="2" id="KW-1185">Reference proteome</keyword>
<dbReference type="Proteomes" id="UP000479000">
    <property type="component" value="Unassembled WGS sequence"/>
</dbReference>
<feature type="non-terminal residue" evidence="1">
    <location>
        <position position="89"/>
    </location>
</feature>
<evidence type="ECO:0000313" key="2">
    <source>
        <dbReference type="Proteomes" id="UP000479000"/>
    </source>
</evidence>
<reference evidence="1 2" key="1">
    <citation type="submission" date="2020-02" db="EMBL/GenBank/DDBJ databases">
        <authorList>
            <person name="Ferguson B K."/>
        </authorList>
    </citation>
    <scope>NUCLEOTIDE SEQUENCE [LARGE SCALE GENOMIC DNA]</scope>
</reference>
<gene>
    <name evidence="1" type="ORF">NTEN_LOCUS457</name>
</gene>